<evidence type="ECO:0000256" key="2">
    <source>
        <dbReference type="ARBA" id="ARBA00022737"/>
    </source>
</evidence>
<dbReference type="AlphaFoldDB" id="U5EMV7"/>
<dbReference type="Gene3D" id="3.40.1800.20">
    <property type="match status" value="1"/>
</dbReference>
<evidence type="ECO:0000313" key="10">
    <source>
        <dbReference type="EMBL" id="JAB55537.1"/>
    </source>
</evidence>
<keyword evidence="1 6" id="KW-0479">Metal-binding</keyword>
<feature type="binding site" evidence="6">
    <location>
        <position position="50"/>
    </location>
    <ligand>
        <name>Zn(2+)</name>
        <dbReference type="ChEBI" id="CHEBI:29105"/>
    </ligand>
</feature>
<dbReference type="SUPFAM" id="SSF57716">
    <property type="entry name" value="Glucocorticoid receptor-like (DNA-binding domain)"/>
    <property type="match status" value="1"/>
</dbReference>
<dbReference type="PANTHER" id="PTHR24379">
    <property type="entry name" value="KRAB AND ZINC FINGER DOMAIN-CONTAINING"/>
    <property type="match status" value="1"/>
</dbReference>
<feature type="compositionally biased region" description="Basic and acidic residues" evidence="7">
    <location>
        <begin position="144"/>
        <end position="158"/>
    </location>
</feature>
<feature type="domain" description="C2H2-type" evidence="8">
    <location>
        <begin position="396"/>
        <end position="419"/>
    </location>
</feature>
<feature type="region of interest" description="Disordered" evidence="7">
    <location>
        <begin position="113"/>
        <end position="202"/>
    </location>
</feature>
<protein>
    <submittedName>
        <fullName evidence="10">Putative nucleic acid binding protein</fullName>
    </submittedName>
</protein>
<feature type="binding site" evidence="6">
    <location>
        <position position="8"/>
    </location>
    <ligand>
        <name>Zn(2+)</name>
        <dbReference type="ChEBI" id="CHEBI:29105"/>
    </ligand>
</feature>
<evidence type="ECO:0000259" key="8">
    <source>
        <dbReference type="PROSITE" id="PS50157"/>
    </source>
</evidence>
<dbReference type="PANTHER" id="PTHR24379:SF121">
    <property type="entry name" value="C2H2-TYPE DOMAIN-CONTAINING PROTEIN"/>
    <property type="match status" value="1"/>
</dbReference>
<feature type="domain" description="C2H2-type" evidence="8">
    <location>
        <begin position="529"/>
        <end position="557"/>
    </location>
</feature>
<dbReference type="Pfam" id="PF07776">
    <property type="entry name" value="zf-AD"/>
    <property type="match status" value="1"/>
</dbReference>
<evidence type="ECO:0000256" key="5">
    <source>
        <dbReference type="PROSITE-ProRule" id="PRU00042"/>
    </source>
</evidence>
<dbReference type="PROSITE" id="PS00028">
    <property type="entry name" value="ZINC_FINGER_C2H2_1"/>
    <property type="match status" value="7"/>
</dbReference>
<dbReference type="SUPFAM" id="SSF57667">
    <property type="entry name" value="beta-beta-alpha zinc fingers"/>
    <property type="match status" value="4"/>
</dbReference>
<evidence type="ECO:0000259" key="9">
    <source>
        <dbReference type="PROSITE" id="PS51915"/>
    </source>
</evidence>
<dbReference type="GO" id="GO:0000977">
    <property type="term" value="F:RNA polymerase II transcription regulatory region sequence-specific DNA binding"/>
    <property type="evidence" value="ECO:0007669"/>
    <property type="project" value="TreeGrafter"/>
</dbReference>
<dbReference type="InterPro" id="IPR036236">
    <property type="entry name" value="Znf_C2H2_sf"/>
</dbReference>
<reference evidence="10" key="1">
    <citation type="journal article" date="2014" name="Insect Biochem. Mol. Biol.">
        <title>An insight into the sialome of the frog biting fly, Corethrella appendiculata.</title>
        <authorList>
            <person name="Ribeiro J.M.C."/>
            <person name="Chagas A.C."/>
            <person name="Pham V.M."/>
            <person name="Lounibos L.P."/>
            <person name="Calvo E."/>
        </authorList>
    </citation>
    <scope>NUCLEOTIDE SEQUENCE</scope>
    <source>
        <tissue evidence="10">Salivary glands</tissue>
    </source>
</reference>
<feature type="binding site" evidence="6">
    <location>
        <position position="53"/>
    </location>
    <ligand>
        <name>Zn(2+)</name>
        <dbReference type="ChEBI" id="CHEBI:29105"/>
    </ligand>
</feature>
<name>U5EMV7_9DIPT</name>
<dbReference type="Gene3D" id="3.30.160.60">
    <property type="entry name" value="Classic Zinc Finger"/>
    <property type="match status" value="5"/>
</dbReference>
<dbReference type="FunFam" id="3.30.160.60:FF:001732">
    <property type="entry name" value="Zgc:162936"/>
    <property type="match status" value="1"/>
</dbReference>
<dbReference type="SMART" id="SM00355">
    <property type="entry name" value="ZnF_C2H2"/>
    <property type="match status" value="10"/>
</dbReference>
<dbReference type="GO" id="GO:0005634">
    <property type="term" value="C:nucleus"/>
    <property type="evidence" value="ECO:0007669"/>
    <property type="project" value="InterPro"/>
</dbReference>
<evidence type="ECO:0000256" key="7">
    <source>
        <dbReference type="SAM" id="MobiDB-lite"/>
    </source>
</evidence>
<keyword evidence="2" id="KW-0677">Repeat</keyword>
<dbReference type="EMBL" id="GANO01004334">
    <property type="protein sequence ID" value="JAB55537.1"/>
    <property type="molecule type" value="mRNA"/>
</dbReference>
<dbReference type="InterPro" id="IPR013087">
    <property type="entry name" value="Znf_C2H2_type"/>
</dbReference>
<proteinExistence type="evidence at transcript level"/>
<evidence type="ECO:0000256" key="1">
    <source>
        <dbReference type="ARBA" id="ARBA00022723"/>
    </source>
</evidence>
<feature type="compositionally biased region" description="Acidic residues" evidence="7">
    <location>
        <begin position="129"/>
        <end position="138"/>
    </location>
</feature>
<feature type="domain" description="C2H2-type" evidence="8">
    <location>
        <begin position="368"/>
        <end position="395"/>
    </location>
</feature>
<keyword evidence="3 5" id="KW-0863">Zinc-finger</keyword>
<dbReference type="GO" id="GO:0045893">
    <property type="term" value="P:positive regulation of DNA-templated transcription"/>
    <property type="evidence" value="ECO:0007669"/>
    <property type="project" value="UniProtKB-ARBA"/>
</dbReference>
<dbReference type="PROSITE" id="PS51915">
    <property type="entry name" value="ZAD"/>
    <property type="match status" value="1"/>
</dbReference>
<feature type="domain" description="C2H2-type" evidence="8">
    <location>
        <begin position="310"/>
        <end position="338"/>
    </location>
</feature>
<keyword evidence="4 6" id="KW-0862">Zinc</keyword>
<dbReference type="PROSITE" id="PS50157">
    <property type="entry name" value="ZINC_FINGER_C2H2_2"/>
    <property type="match status" value="8"/>
</dbReference>
<organism evidence="10">
    <name type="scientific">Corethrella appendiculata</name>
    <dbReference type="NCBI Taxonomy" id="1370023"/>
    <lineage>
        <taxon>Eukaryota</taxon>
        <taxon>Metazoa</taxon>
        <taxon>Ecdysozoa</taxon>
        <taxon>Arthropoda</taxon>
        <taxon>Hexapoda</taxon>
        <taxon>Insecta</taxon>
        <taxon>Pterygota</taxon>
        <taxon>Neoptera</taxon>
        <taxon>Endopterygota</taxon>
        <taxon>Diptera</taxon>
        <taxon>Nematocera</taxon>
        <taxon>Culicoidea</taxon>
        <taxon>Chaoboridae</taxon>
        <taxon>Corethrella</taxon>
    </lineage>
</organism>
<dbReference type="Pfam" id="PF13912">
    <property type="entry name" value="zf-C2H2_6"/>
    <property type="match status" value="2"/>
</dbReference>
<evidence type="ECO:0000256" key="4">
    <source>
        <dbReference type="ARBA" id="ARBA00022833"/>
    </source>
</evidence>
<feature type="domain" description="C2H2-type" evidence="8">
    <location>
        <begin position="337"/>
        <end position="365"/>
    </location>
</feature>
<sequence>LNEICRLCLLKDGKLSSIFTIIKNKYLPNLIKECVTIEIEENDQLPENICEKCKEKILDIYNNRKLFIENDAKLRELIGNTATVLIPIVKYDDEESNSVKLEQQSEVNVNYAVEGKEIKSEPESANVTDNDDVDDEDYNPISEENDKTTKNKKSVKENTKKRKTIESDNDDEEDDRQNQSIKKRQKSRKTPTSYHYVTNPDGTLKKKRTRKFLPNQPKQRDFKCYICDPAEACGSTEALEEHLTNHINILPYDCSRCVMAKVTLYRIRETNLHFKMHEQPVKCDQCDRRYADKNALLTHIKSAHRKVEKYTCELCGKSDFTKKGYENHYAKYHSKEFSCQICSKALSTRKGLEIHIKTKHEKSNDTKYECEQCSQTFKVYRSYLDHLTTHNEVLPFKCDICGKPFAYESVLRGHIKQQHPHGFSTKQKLKQHYDVKINPQTKVKTYECKLCNEVKTKTTITIHILGHLRPWECKFCGDRFKTREYLEGHESIHTGVQNYSCDQCGQKFGYKSRLRDHIRRSHLKIKKSFACVECGANFGSTNSLRKHKQQIHVEQQEQHLNEQNIGVHLV</sequence>
<dbReference type="GO" id="GO:0008270">
    <property type="term" value="F:zinc ion binding"/>
    <property type="evidence" value="ECO:0007669"/>
    <property type="project" value="UniProtKB-UniRule"/>
</dbReference>
<dbReference type="GO" id="GO:0005694">
    <property type="term" value="C:chromosome"/>
    <property type="evidence" value="ECO:0007669"/>
    <property type="project" value="UniProtKB-ARBA"/>
</dbReference>
<feature type="domain" description="C2H2-type" evidence="8">
    <location>
        <begin position="281"/>
        <end position="309"/>
    </location>
</feature>
<dbReference type="GO" id="GO:0000981">
    <property type="term" value="F:DNA-binding transcription factor activity, RNA polymerase II-specific"/>
    <property type="evidence" value="ECO:0007669"/>
    <property type="project" value="TreeGrafter"/>
</dbReference>
<dbReference type="InterPro" id="IPR012934">
    <property type="entry name" value="Znf_AD"/>
</dbReference>
<feature type="domain" description="ZAD" evidence="9">
    <location>
        <begin position="3"/>
        <end position="77"/>
    </location>
</feature>
<evidence type="ECO:0000256" key="6">
    <source>
        <dbReference type="PROSITE-ProRule" id="PRU01263"/>
    </source>
</evidence>
<feature type="domain" description="C2H2-type" evidence="8">
    <location>
        <begin position="471"/>
        <end position="498"/>
    </location>
</feature>
<feature type="domain" description="C2H2-type" evidence="8">
    <location>
        <begin position="499"/>
        <end position="527"/>
    </location>
</feature>
<dbReference type="SMART" id="SM00868">
    <property type="entry name" value="zf-AD"/>
    <property type="match status" value="1"/>
</dbReference>
<accession>U5EMV7</accession>
<dbReference type="Pfam" id="PF00096">
    <property type="entry name" value="zf-C2H2"/>
    <property type="match status" value="3"/>
</dbReference>
<evidence type="ECO:0000256" key="3">
    <source>
        <dbReference type="ARBA" id="ARBA00022771"/>
    </source>
</evidence>
<feature type="binding site" evidence="6">
    <location>
        <position position="5"/>
    </location>
    <ligand>
        <name>Zn(2+)</name>
        <dbReference type="ChEBI" id="CHEBI:29105"/>
    </ligand>
</feature>
<feature type="non-terminal residue" evidence="10">
    <location>
        <position position="1"/>
    </location>
</feature>